<dbReference type="STRING" id="1387353.BSF38_02024"/>
<evidence type="ECO:0000256" key="3">
    <source>
        <dbReference type="ARBA" id="ARBA00022840"/>
    </source>
</evidence>
<feature type="compositionally biased region" description="Basic and acidic residues" evidence="4">
    <location>
        <begin position="381"/>
        <end position="390"/>
    </location>
</feature>
<dbReference type="EC" id="6.2.1.5" evidence="6"/>
<accession>A0A1U7CNN9</accession>
<dbReference type="KEGG" id="pbor:BSF38_02024"/>
<dbReference type="InterPro" id="IPR032875">
    <property type="entry name" value="Succ_CoA_lig_flav_dom"/>
</dbReference>
<evidence type="ECO:0000313" key="6">
    <source>
        <dbReference type="EMBL" id="APW60552.1"/>
    </source>
</evidence>
<dbReference type="EMBL" id="CP019082">
    <property type="protein sequence ID" value="APW60552.1"/>
    <property type="molecule type" value="Genomic_DNA"/>
</dbReference>
<feature type="domain" description="CoA-binding" evidence="5">
    <location>
        <begin position="25"/>
        <end position="120"/>
    </location>
</feature>
<evidence type="ECO:0000256" key="1">
    <source>
        <dbReference type="ARBA" id="ARBA00022598"/>
    </source>
</evidence>
<dbReference type="InterPro" id="IPR003781">
    <property type="entry name" value="CoA-bd"/>
</dbReference>
<reference evidence="7" key="1">
    <citation type="submission" date="2016-12" db="EMBL/GenBank/DDBJ databases">
        <title>Comparative genomics of four Isosphaeraceae planctomycetes: a common pool of plasmids and glycoside hydrolase genes.</title>
        <authorList>
            <person name="Ivanova A."/>
        </authorList>
    </citation>
    <scope>NUCLEOTIDE SEQUENCE [LARGE SCALE GENOMIC DNA]</scope>
    <source>
        <strain evidence="7">PX4</strain>
    </source>
</reference>
<evidence type="ECO:0000259" key="5">
    <source>
        <dbReference type="SMART" id="SM00881"/>
    </source>
</evidence>
<keyword evidence="3" id="KW-0067">ATP-binding</keyword>
<dbReference type="Proteomes" id="UP000186309">
    <property type="component" value="Chromosome"/>
</dbReference>
<dbReference type="InterPro" id="IPR036291">
    <property type="entry name" value="NAD(P)-bd_dom_sf"/>
</dbReference>
<dbReference type="Pfam" id="PF13380">
    <property type="entry name" value="CoA_binding_2"/>
    <property type="match status" value="1"/>
</dbReference>
<feature type="region of interest" description="Disordered" evidence="4">
    <location>
        <begin position="346"/>
        <end position="390"/>
    </location>
</feature>
<dbReference type="PANTHER" id="PTHR43334:SF1">
    <property type="entry name" value="3-HYDROXYPROPIONATE--COA LIGASE [ADP-FORMING]"/>
    <property type="match status" value="1"/>
</dbReference>
<keyword evidence="2" id="KW-0547">Nucleotide-binding</keyword>
<keyword evidence="7" id="KW-1185">Reference proteome</keyword>
<evidence type="ECO:0000313" key="7">
    <source>
        <dbReference type="Proteomes" id="UP000186309"/>
    </source>
</evidence>
<sequence>MTRALCSPDLTRDVPQSGAARLDSIFVLRTVALIGVTERAGNMGRTVIESLAGSPLGESVFPVNLNRPSVLGLKSHPSIGAVLRWVDLAVIATPAPTVPDLVGACVESVGRGVVILSAGFEESGLEGAALERRVAEQARRGRMRIVEPNCLGVMNPWNGLDATLASATARPGSIGFLSQSGTLCTAVLDWSLRANVGFSAFVSVGSMLDVGWGDLIDHLGDDPRTESILIYMESVGDARSFLSAAREVALAKPIIVLKAGRTQAAAAAAAAHTWGLTGSDEVLDAAFRRCTVLRVDRIAELFSMAGVLGLQLRPRGPWLTILTNAGGGRRPDRRFSYRLRRRAEPAFLRDKGGTRPGSAAQLESRQPDRSARRRRPRPLRRGAEGRHEGP</sequence>
<dbReference type="SUPFAM" id="SSF51735">
    <property type="entry name" value="NAD(P)-binding Rossmann-fold domains"/>
    <property type="match status" value="1"/>
</dbReference>
<proteinExistence type="predicted"/>
<dbReference type="GO" id="GO:0005524">
    <property type="term" value="F:ATP binding"/>
    <property type="evidence" value="ECO:0007669"/>
    <property type="project" value="UniProtKB-KW"/>
</dbReference>
<evidence type="ECO:0000256" key="4">
    <source>
        <dbReference type="SAM" id="MobiDB-lite"/>
    </source>
</evidence>
<keyword evidence="1 6" id="KW-0436">Ligase</keyword>
<dbReference type="InterPro" id="IPR051538">
    <property type="entry name" value="Acyl-CoA_Synth/Transferase"/>
</dbReference>
<dbReference type="GO" id="GO:0004775">
    <property type="term" value="F:succinate-CoA ligase (ADP-forming) activity"/>
    <property type="evidence" value="ECO:0007669"/>
    <property type="project" value="UniProtKB-EC"/>
</dbReference>
<evidence type="ECO:0000256" key="2">
    <source>
        <dbReference type="ARBA" id="ARBA00022741"/>
    </source>
</evidence>
<name>A0A1U7CNN9_9BACT</name>
<protein>
    <submittedName>
        <fullName evidence="6">Succinyl-CoA ligase [ADP-forming] subunit alpha</fullName>
        <ecNumber evidence="6">6.2.1.5</ecNumber>
    </submittedName>
</protein>
<dbReference type="SUPFAM" id="SSF52210">
    <property type="entry name" value="Succinyl-CoA synthetase domains"/>
    <property type="match status" value="1"/>
</dbReference>
<dbReference type="Pfam" id="PF13607">
    <property type="entry name" value="Succ_CoA_lig"/>
    <property type="match status" value="1"/>
</dbReference>
<dbReference type="AlphaFoldDB" id="A0A1U7CNN9"/>
<dbReference type="Gene3D" id="3.40.50.261">
    <property type="entry name" value="Succinyl-CoA synthetase domains"/>
    <property type="match status" value="1"/>
</dbReference>
<dbReference type="SMART" id="SM00881">
    <property type="entry name" value="CoA_binding"/>
    <property type="match status" value="1"/>
</dbReference>
<gene>
    <name evidence="6" type="primary">sucD_1</name>
    <name evidence="6" type="ORF">BSF38_02024</name>
</gene>
<organism evidence="6 7">
    <name type="scientific">Paludisphaera borealis</name>
    <dbReference type="NCBI Taxonomy" id="1387353"/>
    <lineage>
        <taxon>Bacteria</taxon>
        <taxon>Pseudomonadati</taxon>
        <taxon>Planctomycetota</taxon>
        <taxon>Planctomycetia</taxon>
        <taxon>Isosphaerales</taxon>
        <taxon>Isosphaeraceae</taxon>
        <taxon>Paludisphaera</taxon>
    </lineage>
</organism>
<dbReference type="PANTHER" id="PTHR43334">
    <property type="entry name" value="ACETATE--COA LIGASE [ADP-FORMING]"/>
    <property type="match status" value="1"/>
</dbReference>
<dbReference type="Gene3D" id="3.40.50.720">
    <property type="entry name" value="NAD(P)-binding Rossmann-like Domain"/>
    <property type="match status" value="1"/>
</dbReference>
<feature type="compositionally biased region" description="Basic residues" evidence="4">
    <location>
        <begin position="371"/>
        <end position="380"/>
    </location>
</feature>
<dbReference type="InterPro" id="IPR016102">
    <property type="entry name" value="Succinyl-CoA_synth-like"/>
</dbReference>